<proteinExistence type="predicted"/>
<keyword evidence="1" id="KW-0812">Transmembrane</keyword>
<keyword evidence="1" id="KW-0472">Membrane</keyword>
<gene>
    <name evidence="2" type="ORF">MANES_07G005700</name>
</gene>
<protein>
    <submittedName>
        <fullName evidence="2">Uncharacterized protein</fullName>
    </submittedName>
</protein>
<dbReference type="AlphaFoldDB" id="A0A2C9VIL4"/>
<reference evidence="2" key="1">
    <citation type="submission" date="2016-02" db="EMBL/GenBank/DDBJ databases">
        <title>WGS assembly of Manihot esculenta.</title>
        <authorList>
            <person name="Bredeson J.V."/>
            <person name="Prochnik S.E."/>
            <person name="Lyons J.B."/>
            <person name="Schmutz J."/>
            <person name="Grimwood J."/>
            <person name="Vrebalov J."/>
            <person name="Bart R.S."/>
            <person name="Amuge T."/>
            <person name="Ferguson M.E."/>
            <person name="Green R."/>
            <person name="Putnam N."/>
            <person name="Stites J."/>
            <person name="Rounsley S."/>
            <person name="Rokhsar D.S."/>
        </authorList>
    </citation>
    <scope>NUCLEOTIDE SEQUENCE [LARGE SCALE GENOMIC DNA]</scope>
    <source>
        <tissue evidence="2">Leaf</tissue>
    </source>
</reference>
<feature type="transmembrane region" description="Helical" evidence="1">
    <location>
        <begin position="20"/>
        <end position="43"/>
    </location>
</feature>
<name>A0A2C9VIL4_MANES</name>
<dbReference type="EMBL" id="CM004393">
    <property type="protein sequence ID" value="OAY44792.1"/>
    <property type="molecule type" value="Genomic_DNA"/>
</dbReference>
<evidence type="ECO:0000313" key="2">
    <source>
        <dbReference type="EMBL" id="OAY44792.1"/>
    </source>
</evidence>
<feature type="transmembrane region" description="Helical" evidence="1">
    <location>
        <begin position="55"/>
        <end position="73"/>
    </location>
</feature>
<evidence type="ECO:0000256" key="1">
    <source>
        <dbReference type="SAM" id="Phobius"/>
    </source>
</evidence>
<keyword evidence="1" id="KW-1133">Transmembrane helix</keyword>
<accession>A0A2C9VIL4</accession>
<organism evidence="2">
    <name type="scientific">Manihot esculenta</name>
    <name type="common">Cassava</name>
    <name type="synonym">Jatropha manihot</name>
    <dbReference type="NCBI Taxonomy" id="3983"/>
    <lineage>
        <taxon>Eukaryota</taxon>
        <taxon>Viridiplantae</taxon>
        <taxon>Streptophyta</taxon>
        <taxon>Embryophyta</taxon>
        <taxon>Tracheophyta</taxon>
        <taxon>Spermatophyta</taxon>
        <taxon>Magnoliopsida</taxon>
        <taxon>eudicotyledons</taxon>
        <taxon>Gunneridae</taxon>
        <taxon>Pentapetalae</taxon>
        <taxon>rosids</taxon>
        <taxon>fabids</taxon>
        <taxon>Malpighiales</taxon>
        <taxon>Euphorbiaceae</taxon>
        <taxon>Crotonoideae</taxon>
        <taxon>Manihoteae</taxon>
        <taxon>Manihot</taxon>
    </lineage>
</organism>
<sequence>MRSIIGILFDNKNNPGAFEFLRLLIEKLIHNSTTFFSMLMLMLPGRDGAEYAENHYPLIPFVIFIQFVLRIFIPSNFWSCSKTLGSDDD</sequence>